<dbReference type="RefSeq" id="WP_344446482.1">
    <property type="nucleotide sequence ID" value="NZ_BAAALF010000248.1"/>
</dbReference>
<reference evidence="2 3" key="1">
    <citation type="journal article" date="2019" name="Int. J. Syst. Evol. Microbiol.">
        <title>The Global Catalogue of Microorganisms (GCM) 10K type strain sequencing project: providing services to taxonomists for standard genome sequencing and annotation.</title>
        <authorList>
            <consortium name="The Broad Institute Genomics Platform"/>
            <consortium name="The Broad Institute Genome Sequencing Center for Infectious Disease"/>
            <person name="Wu L."/>
            <person name="Ma J."/>
        </authorList>
    </citation>
    <scope>NUCLEOTIDE SEQUENCE [LARGE SCALE GENOMIC DNA]</scope>
    <source>
        <strain evidence="2 3">JCM 13004</strain>
    </source>
</reference>
<organism evidence="2 3">
    <name type="scientific">Kitasatospora nipponensis</name>
    <dbReference type="NCBI Taxonomy" id="258049"/>
    <lineage>
        <taxon>Bacteria</taxon>
        <taxon>Bacillati</taxon>
        <taxon>Actinomycetota</taxon>
        <taxon>Actinomycetes</taxon>
        <taxon>Kitasatosporales</taxon>
        <taxon>Streptomycetaceae</taxon>
        <taxon>Kitasatospora</taxon>
    </lineage>
</organism>
<feature type="compositionally biased region" description="Basic and acidic residues" evidence="1">
    <location>
        <begin position="7"/>
        <end position="17"/>
    </location>
</feature>
<keyword evidence="3" id="KW-1185">Reference proteome</keyword>
<sequence>MPRPPHHHPDGQPHPGDDPPPCSSDHCWLVELTGIDGLRYAYRVYASRHALPGDLFWSALHHHDAGPLPRVLDLFDTARIRPLT</sequence>
<protein>
    <submittedName>
        <fullName evidence="2">Uncharacterized protein</fullName>
    </submittedName>
</protein>
<name>A0ABN1WZR1_9ACTN</name>
<dbReference type="EMBL" id="BAAALF010000248">
    <property type="protein sequence ID" value="GAA1274412.1"/>
    <property type="molecule type" value="Genomic_DNA"/>
</dbReference>
<accession>A0ABN1WZR1</accession>
<comment type="caution">
    <text evidence="2">The sequence shown here is derived from an EMBL/GenBank/DDBJ whole genome shotgun (WGS) entry which is preliminary data.</text>
</comment>
<gene>
    <name evidence="2" type="ORF">GCM10009665_72390</name>
</gene>
<evidence type="ECO:0000256" key="1">
    <source>
        <dbReference type="SAM" id="MobiDB-lite"/>
    </source>
</evidence>
<evidence type="ECO:0000313" key="3">
    <source>
        <dbReference type="Proteomes" id="UP001500037"/>
    </source>
</evidence>
<feature type="region of interest" description="Disordered" evidence="1">
    <location>
        <begin position="1"/>
        <end position="23"/>
    </location>
</feature>
<dbReference type="Proteomes" id="UP001500037">
    <property type="component" value="Unassembled WGS sequence"/>
</dbReference>
<evidence type="ECO:0000313" key="2">
    <source>
        <dbReference type="EMBL" id="GAA1274412.1"/>
    </source>
</evidence>
<proteinExistence type="predicted"/>